<evidence type="ECO:0000313" key="2">
    <source>
        <dbReference type="Proteomes" id="UP000272888"/>
    </source>
</evidence>
<dbReference type="Proteomes" id="UP000272888">
    <property type="component" value="Unassembled WGS sequence"/>
</dbReference>
<keyword evidence="2" id="KW-1185">Reference proteome</keyword>
<organism evidence="1 2">
    <name type="scientific">Corallococcus llansteffanensis</name>
    <dbReference type="NCBI Taxonomy" id="2316731"/>
    <lineage>
        <taxon>Bacteria</taxon>
        <taxon>Pseudomonadati</taxon>
        <taxon>Myxococcota</taxon>
        <taxon>Myxococcia</taxon>
        <taxon>Myxococcales</taxon>
        <taxon>Cystobacterineae</taxon>
        <taxon>Myxococcaceae</taxon>
        <taxon>Corallococcus</taxon>
    </lineage>
</organism>
<proteinExistence type="predicted"/>
<evidence type="ECO:0000313" key="1">
    <source>
        <dbReference type="EMBL" id="RKH64228.1"/>
    </source>
</evidence>
<protein>
    <submittedName>
        <fullName evidence="1">Uncharacterized protein</fullName>
    </submittedName>
</protein>
<dbReference type="AlphaFoldDB" id="A0A3A8Q7T7"/>
<dbReference type="EMBL" id="RAWB01000053">
    <property type="protein sequence ID" value="RKH64228.1"/>
    <property type="molecule type" value="Genomic_DNA"/>
</dbReference>
<reference evidence="2" key="1">
    <citation type="submission" date="2018-09" db="EMBL/GenBank/DDBJ databases">
        <authorList>
            <person name="Livingstone P.G."/>
            <person name="Whitworth D.E."/>
        </authorList>
    </citation>
    <scope>NUCLEOTIDE SEQUENCE [LARGE SCALE GENOMIC DNA]</scope>
    <source>
        <strain evidence="2">CA051B</strain>
    </source>
</reference>
<sequence length="68" mass="7581">MRAVTGPGAIVIDMAPPEDRIVRERDLYLAVLRLLEASERVTLADAQRAGLELYGDDGPHPSRWRAPR</sequence>
<comment type="caution">
    <text evidence="1">The sequence shown here is derived from an EMBL/GenBank/DDBJ whole genome shotgun (WGS) entry which is preliminary data.</text>
</comment>
<gene>
    <name evidence="1" type="ORF">D7V93_07605</name>
</gene>
<accession>A0A3A8Q7T7</accession>
<name>A0A3A8Q7T7_9BACT</name>